<dbReference type="PANTHER" id="PTHR38731">
    <property type="entry name" value="LIPL45-RELATED LIPOPROTEIN-RELATED"/>
    <property type="match status" value="1"/>
</dbReference>
<evidence type="ECO:0000313" key="2">
    <source>
        <dbReference type="EMBL" id="SOC44107.1"/>
    </source>
</evidence>
<evidence type="ECO:0000313" key="3">
    <source>
        <dbReference type="Proteomes" id="UP000219167"/>
    </source>
</evidence>
<dbReference type="Gene3D" id="2.60.120.1440">
    <property type="match status" value="1"/>
</dbReference>
<dbReference type="Proteomes" id="UP000219167">
    <property type="component" value="Unassembled WGS sequence"/>
</dbReference>
<reference evidence="2 3" key="1">
    <citation type="submission" date="2017-08" db="EMBL/GenBank/DDBJ databases">
        <authorList>
            <person name="de Groot N.N."/>
        </authorList>
    </citation>
    <scope>NUCLEOTIDE SEQUENCE [LARGE SCALE GENOMIC DNA]</scope>
    <source>
        <strain evidence="2 3">JC85</strain>
    </source>
</reference>
<organism evidence="2 3">
    <name type="scientific">Rhizobium subbaraonis</name>
    <dbReference type="NCBI Taxonomy" id="908946"/>
    <lineage>
        <taxon>Bacteria</taxon>
        <taxon>Pseudomonadati</taxon>
        <taxon>Pseudomonadota</taxon>
        <taxon>Alphaproteobacteria</taxon>
        <taxon>Hyphomicrobiales</taxon>
        <taxon>Rhizobiaceae</taxon>
        <taxon>Rhizobium/Agrobacterium group</taxon>
        <taxon>Rhizobium</taxon>
    </lineage>
</organism>
<protein>
    <submittedName>
        <fullName evidence="2">FecR family protein</fullName>
    </submittedName>
</protein>
<accession>A0A285UQX9</accession>
<dbReference type="Pfam" id="PF04773">
    <property type="entry name" value="FecR"/>
    <property type="match status" value="1"/>
</dbReference>
<feature type="domain" description="FecR protein" evidence="1">
    <location>
        <begin position="69"/>
        <end position="164"/>
    </location>
</feature>
<dbReference type="OrthoDB" id="8443045at2"/>
<gene>
    <name evidence="2" type="ORF">SAMN05892877_11275</name>
</gene>
<keyword evidence="3" id="KW-1185">Reference proteome</keyword>
<dbReference type="RefSeq" id="WP_097141423.1">
    <property type="nucleotide sequence ID" value="NZ_OBQD01000012.1"/>
</dbReference>
<dbReference type="AlphaFoldDB" id="A0A285UQX9"/>
<evidence type="ECO:0000259" key="1">
    <source>
        <dbReference type="Pfam" id="PF04773"/>
    </source>
</evidence>
<proteinExistence type="predicted"/>
<sequence length="210" mass="22026">MSVARQGVPVRRRAFLAAAIWAAAAFPGRTARASAVIGSVDEVRGKVSRRKGEALSAIRAGADIMDRDFIVTGEGSFAEMTLGEATKLMLGSRTELLVDSFIAAQGGTIELGTGGMIFDRPDEAPKIDLTVRTAFGMIGVRGTKFFAGPNRGAFAVFVERGLVRFEGGGVAREVGAGQGIDVPPATGIPGEVQQWGEARIREAYASIGVR</sequence>
<dbReference type="EMBL" id="OBQD01000012">
    <property type="protein sequence ID" value="SOC44107.1"/>
    <property type="molecule type" value="Genomic_DNA"/>
</dbReference>
<dbReference type="PANTHER" id="PTHR38731:SF3">
    <property type="entry name" value="BLL6125 PROTEIN"/>
    <property type="match status" value="1"/>
</dbReference>
<dbReference type="InterPro" id="IPR006860">
    <property type="entry name" value="FecR"/>
</dbReference>
<name>A0A285UQX9_9HYPH</name>